<evidence type="ECO:0000256" key="1">
    <source>
        <dbReference type="ARBA" id="ARBA00022801"/>
    </source>
</evidence>
<reference evidence="3 4" key="2">
    <citation type="submission" date="2020-06" db="EMBL/GenBank/DDBJ databases">
        <title>Complete Genome Sequence of Clostridium muelleri sp. nov. P21T, an Acid-Alcohol Producing Acetogen Isolated from Old Hay.</title>
        <authorList>
            <person name="Duncan K.E."/>
            <person name="Tanner R.S."/>
        </authorList>
    </citation>
    <scope>NUCLEOTIDE SEQUENCE [LARGE SCALE GENOMIC DNA]</scope>
    <source>
        <strain evidence="3 4">P21</strain>
    </source>
</reference>
<sequence>MKIQLIRHSTLKIYLGNKKILVDPVLSHMGAIAPLPNVPNQNFNPLVKLPVNIDTIINCDAVLVTHTHRDHFDDAATKLLSKNIPIFCQPQDEIKIKSYGFINVYPINNSYTWDNITFNRTNGEHGHGELAVQMAPVSGFIISSNREPSVYIAGDTVWCNEVEKSIEKYTPEIVVCNCGAAQFSYGEPITMTPKDIKSLCYRFPSITVVAVHMESWNHCRVSRKDLKHYIKINNIDNNIFIPEDGELITF</sequence>
<dbReference type="Proteomes" id="UP000537131">
    <property type="component" value="Unassembled WGS sequence"/>
</dbReference>
<gene>
    <name evidence="3" type="ORF">HBE96_02920</name>
</gene>
<name>A0A7Y0EDU4_9CLOT</name>
<dbReference type="GO" id="GO:0016787">
    <property type="term" value="F:hydrolase activity"/>
    <property type="evidence" value="ECO:0007669"/>
    <property type="project" value="UniProtKB-KW"/>
</dbReference>
<keyword evidence="1 3" id="KW-0378">Hydrolase</keyword>
<feature type="domain" description="Metallo-beta-lactamase" evidence="2">
    <location>
        <begin position="19"/>
        <end position="213"/>
    </location>
</feature>
<evidence type="ECO:0000313" key="4">
    <source>
        <dbReference type="Proteomes" id="UP000537131"/>
    </source>
</evidence>
<dbReference type="PANTHER" id="PTHR43546:SF9">
    <property type="entry name" value="L-ASCORBATE-6-PHOSPHATE LACTONASE ULAG-RELATED"/>
    <property type="match status" value="1"/>
</dbReference>
<dbReference type="PANTHER" id="PTHR43546">
    <property type="entry name" value="UPF0173 METAL-DEPENDENT HYDROLASE MJ1163-RELATED"/>
    <property type="match status" value="1"/>
</dbReference>
<evidence type="ECO:0000259" key="2">
    <source>
        <dbReference type="Pfam" id="PF12706"/>
    </source>
</evidence>
<dbReference type="SUPFAM" id="SSF56281">
    <property type="entry name" value="Metallo-hydrolase/oxidoreductase"/>
    <property type="match status" value="1"/>
</dbReference>
<organism evidence="3 4">
    <name type="scientific">Clostridium muellerianum</name>
    <dbReference type="NCBI Taxonomy" id="2716538"/>
    <lineage>
        <taxon>Bacteria</taxon>
        <taxon>Bacillati</taxon>
        <taxon>Bacillota</taxon>
        <taxon>Clostridia</taxon>
        <taxon>Eubacteriales</taxon>
        <taxon>Clostridiaceae</taxon>
        <taxon>Clostridium</taxon>
    </lineage>
</organism>
<accession>A0A7Y0EDU4</accession>
<dbReference type="Pfam" id="PF12706">
    <property type="entry name" value="Lactamase_B_2"/>
    <property type="match status" value="1"/>
</dbReference>
<dbReference type="AlphaFoldDB" id="A0A7Y0EDU4"/>
<dbReference type="InterPro" id="IPR036866">
    <property type="entry name" value="RibonucZ/Hydroxyglut_hydro"/>
</dbReference>
<dbReference type="InterPro" id="IPR001279">
    <property type="entry name" value="Metallo-B-lactamas"/>
</dbReference>
<proteinExistence type="predicted"/>
<dbReference type="InterPro" id="IPR050114">
    <property type="entry name" value="UPF0173_UPF0282_UlaG_hydrolase"/>
</dbReference>
<comment type="caution">
    <text evidence="3">The sequence shown here is derived from an EMBL/GenBank/DDBJ whole genome shotgun (WGS) entry which is preliminary data.</text>
</comment>
<protein>
    <submittedName>
        <fullName evidence="3">MBL fold metallo-hydrolase</fullName>
    </submittedName>
</protein>
<evidence type="ECO:0000313" key="3">
    <source>
        <dbReference type="EMBL" id="NMM61659.1"/>
    </source>
</evidence>
<reference evidence="3 4" key="1">
    <citation type="submission" date="2020-04" db="EMBL/GenBank/DDBJ databases">
        <authorList>
            <person name="Doyle D.A."/>
        </authorList>
    </citation>
    <scope>NUCLEOTIDE SEQUENCE [LARGE SCALE GENOMIC DNA]</scope>
    <source>
        <strain evidence="3 4">P21</strain>
    </source>
</reference>
<dbReference type="EMBL" id="JABBNI010000007">
    <property type="protein sequence ID" value="NMM61659.1"/>
    <property type="molecule type" value="Genomic_DNA"/>
</dbReference>
<keyword evidence="4" id="KW-1185">Reference proteome</keyword>
<dbReference type="Gene3D" id="3.60.15.10">
    <property type="entry name" value="Ribonuclease Z/Hydroxyacylglutathione hydrolase-like"/>
    <property type="match status" value="1"/>
</dbReference>